<organism evidence="2 3">
    <name type="scientific">Thermogymnomonas acidicola</name>
    <dbReference type="NCBI Taxonomy" id="399579"/>
    <lineage>
        <taxon>Archaea</taxon>
        <taxon>Methanobacteriati</taxon>
        <taxon>Thermoplasmatota</taxon>
        <taxon>Thermoplasmata</taxon>
        <taxon>Thermoplasmatales</taxon>
        <taxon>Thermogymnomonas</taxon>
    </lineage>
</organism>
<keyword evidence="1" id="KW-0472">Membrane</keyword>
<feature type="transmembrane region" description="Helical" evidence="1">
    <location>
        <begin position="169"/>
        <end position="193"/>
    </location>
</feature>
<keyword evidence="1" id="KW-0812">Transmembrane</keyword>
<evidence type="ECO:0000256" key="1">
    <source>
        <dbReference type="SAM" id="Phobius"/>
    </source>
</evidence>
<accession>A0AA37BS07</accession>
<reference evidence="2" key="1">
    <citation type="journal article" date="2014" name="Int. J. Syst. Evol. Microbiol.">
        <title>Complete genome sequence of Corynebacterium casei LMG S-19264T (=DSM 44701T), isolated from a smear-ripened cheese.</title>
        <authorList>
            <consortium name="US DOE Joint Genome Institute (JGI-PGF)"/>
            <person name="Walter F."/>
            <person name="Albersmeier A."/>
            <person name="Kalinowski J."/>
            <person name="Ruckert C."/>
        </authorList>
    </citation>
    <scope>NUCLEOTIDE SEQUENCE</scope>
    <source>
        <strain evidence="2">JCM 13583</strain>
    </source>
</reference>
<sequence>MSDFGSQKVVQRVRDWAHSNYGVPENGVNIYYLKRLGNGTWRARCSFIYNNEEKKFTLTIGSDGEITSYSDLSRSGPSEMGAAPTMVLIAEVFAILALIGFTLGAIVLLVSYATSVSVAGAGLSFISPAIFIFPGLLIILAVISGYIVSRTLKIRSYIEQGDAVAALQIDSVGLGVLALLFSGVISGILLLLAREDLRRASQ</sequence>
<dbReference type="Proteomes" id="UP000632195">
    <property type="component" value="Unassembled WGS sequence"/>
</dbReference>
<proteinExistence type="predicted"/>
<keyword evidence="1" id="KW-1133">Transmembrane helix</keyword>
<evidence type="ECO:0000313" key="3">
    <source>
        <dbReference type="Proteomes" id="UP000632195"/>
    </source>
</evidence>
<feature type="transmembrane region" description="Helical" evidence="1">
    <location>
        <begin position="125"/>
        <end position="148"/>
    </location>
</feature>
<gene>
    <name evidence="2" type="ORF">GCM10007108_13220</name>
</gene>
<evidence type="ECO:0000313" key="2">
    <source>
        <dbReference type="EMBL" id="GGM76506.1"/>
    </source>
</evidence>
<feature type="transmembrane region" description="Helical" evidence="1">
    <location>
        <begin position="88"/>
        <end position="113"/>
    </location>
</feature>
<protein>
    <submittedName>
        <fullName evidence="2">Uncharacterized protein</fullName>
    </submittedName>
</protein>
<dbReference type="EMBL" id="BMNY01000002">
    <property type="protein sequence ID" value="GGM76506.1"/>
    <property type="molecule type" value="Genomic_DNA"/>
</dbReference>
<name>A0AA37BS07_9ARCH</name>
<comment type="caution">
    <text evidence="2">The sequence shown here is derived from an EMBL/GenBank/DDBJ whole genome shotgun (WGS) entry which is preliminary data.</text>
</comment>
<dbReference type="AlphaFoldDB" id="A0AA37BS07"/>
<keyword evidence="3" id="KW-1185">Reference proteome</keyword>
<reference evidence="2" key="2">
    <citation type="submission" date="2022-09" db="EMBL/GenBank/DDBJ databases">
        <authorList>
            <person name="Sun Q."/>
            <person name="Ohkuma M."/>
        </authorList>
    </citation>
    <scope>NUCLEOTIDE SEQUENCE</scope>
    <source>
        <strain evidence="2">JCM 13583</strain>
    </source>
</reference>